<comment type="caution">
    <text evidence="3">The sequence shown here is derived from an EMBL/GenBank/DDBJ whole genome shotgun (WGS) entry which is preliminary data.</text>
</comment>
<keyword evidence="2" id="KW-0732">Signal</keyword>
<evidence type="ECO:0008006" key="5">
    <source>
        <dbReference type="Google" id="ProtNLM"/>
    </source>
</evidence>
<dbReference type="RefSeq" id="WP_217155704.1">
    <property type="nucleotide sequence ID" value="NZ_VOMB01000010.1"/>
</dbReference>
<sequence length="649" mass="69147">MVTRRLSRLIAVATIGALVLLLSPTAGAAPGDGLASAPTLSLRDLGSDPDIELYGQAGVQTIDIPVLPGTTPTVLNTTALVPTFVRTASLTVLQDNRVISRQDVPTGGPVPLTIPLAGVRVVDNAVTLMLRTYLLPLEGYCLDPSNPMRLTDTTVGYEGGERAPTAIADFLPPILRALTIYVAPDVSQGVADAAVQLAAAIAAHYGRQYPDISLARMGPGSTPPPGTARPFERQVVITEGPKAQVSLQPNDSGVPSLLVSGPANELTNQARLITSNVAQYALSTSAVAGPLRSAPQLTTNLTTIRKLGQPGVNSTAIKPEVYISLDQTRLGRASHNVRVHLRGSYTPLPEAMGGRLVASVGSDTIDRWEVTHEGVIDRWIDVPDRLLARFTSLRIQLDIAGNTGYCGEFQPLTLTIDGESEVSSEPASPPVPAGFQSLPQSLMPRVEVGIDPDSSDDTERAVTLIVGMQRLSALPLDTAVVPLQEAIDSPNPAVLIDADDWDHPEIRLPVVAPRNIPMMMDVTDDSGQPTTLTLEPALRFGSLQTVVDGKRSLLVATSNGAPEQLDELLRWLHANRQRPANLDGVAVISVPGRAPVTVLATQNVEPTPDTRAAPDIKPWWFATGVLVLLVASTAWWLWLRRRRSATPEE</sequence>
<keyword evidence="4" id="KW-1185">Reference proteome</keyword>
<feature type="signal peptide" evidence="2">
    <location>
        <begin position="1"/>
        <end position="28"/>
    </location>
</feature>
<organism evidence="3 4">
    <name type="scientific">[Mycobacterium] fortunisiensis</name>
    <dbReference type="NCBI Taxonomy" id="2600579"/>
    <lineage>
        <taxon>Bacteria</taxon>
        <taxon>Bacillati</taxon>
        <taxon>Actinomycetota</taxon>
        <taxon>Actinomycetes</taxon>
        <taxon>Mycobacteriales</taxon>
        <taxon>Mycobacteriaceae</taxon>
        <taxon>Mycolicibacterium</taxon>
    </lineage>
</organism>
<proteinExistence type="predicted"/>
<keyword evidence="1" id="KW-0472">Membrane</keyword>
<gene>
    <name evidence="3" type="ORF">FR943_07495</name>
</gene>
<name>A0ABS6KJ98_9MYCO</name>
<feature type="transmembrane region" description="Helical" evidence="1">
    <location>
        <begin position="619"/>
        <end position="639"/>
    </location>
</feature>
<accession>A0ABS6KJ98</accession>
<evidence type="ECO:0000313" key="4">
    <source>
        <dbReference type="Proteomes" id="UP000812982"/>
    </source>
</evidence>
<dbReference type="Proteomes" id="UP000812982">
    <property type="component" value="Unassembled WGS sequence"/>
</dbReference>
<protein>
    <recommendedName>
        <fullName evidence="5">Cellulose biosynthesis cyclic di-GMP-binding regulatory protein BcsB</fullName>
    </recommendedName>
</protein>
<evidence type="ECO:0000256" key="2">
    <source>
        <dbReference type="SAM" id="SignalP"/>
    </source>
</evidence>
<keyword evidence="1" id="KW-1133">Transmembrane helix</keyword>
<reference evidence="3 4" key="1">
    <citation type="journal article" date="2021" name="Sci. Rep.">
        <title>Phenotypic and genomic hallmarks of a novel, potentially pathogenic rapidly growing Mycobacterium species related to the Mycobacterium fortuitum complex.</title>
        <authorList>
            <person name="Gharbi R."/>
            <person name="Khanna V."/>
            <person name="Frigui W."/>
            <person name="Mhenni B."/>
            <person name="Brosch R."/>
            <person name="Mardassi H."/>
        </authorList>
    </citation>
    <scope>NUCLEOTIDE SEQUENCE [LARGE SCALE GENOMIC DNA]</scope>
    <source>
        <strain evidence="3 4">TNTM28</strain>
    </source>
</reference>
<evidence type="ECO:0000256" key="1">
    <source>
        <dbReference type="SAM" id="Phobius"/>
    </source>
</evidence>
<feature type="chain" id="PRO_5045246467" description="Cellulose biosynthesis cyclic di-GMP-binding regulatory protein BcsB" evidence="2">
    <location>
        <begin position="29"/>
        <end position="649"/>
    </location>
</feature>
<dbReference type="EMBL" id="VOMB01000010">
    <property type="protein sequence ID" value="MBU9763682.1"/>
    <property type="molecule type" value="Genomic_DNA"/>
</dbReference>
<keyword evidence="1" id="KW-0812">Transmembrane</keyword>
<evidence type="ECO:0000313" key="3">
    <source>
        <dbReference type="EMBL" id="MBU9763682.1"/>
    </source>
</evidence>